<dbReference type="InterPro" id="IPR050847">
    <property type="entry name" value="SASP_DNA-binding"/>
</dbReference>
<dbReference type="InterPro" id="IPR001448">
    <property type="entry name" value="SASP_alpha/beta-type"/>
</dbReference>
<dbReference type="RefSeq" id="WP_008826257.1">
    <property type="nucleotide sequence ID" value="NZ_AFNU02000001.1"/>
</dbReference>
<reference evidence="3 4" key="2">
    <citation type="journal article" date="2013" name="PLoS ONE">
        <title>INDIGO - INtegrated Data Warehouse of MIcrobial GenOmes with Examples from the Red Sea Extremophiles.</title>
        <authorList>
            <person name="Alam I."/>
            <person name="Antunes A."/>
            <person name="Kamau A.A."/>
            <person name="Ba Alawi W."/>
            <person name="Kalkatawi M."/>
            <person name="Stingl U."/>
            <person name="Bajic V.B."/>
        </authorList>
    </citation>
    <scope>NUCLEOTIDE SEQUENCE [LARGE SCALE GENOMIC DNA]</scope>
    <source>
        <strain evidence="3 4">SSD-17B</strain>
    </source>
</reference>
<dbReference type="GO" id="GO:0003690">
    <property type="term" value="F:double-stranded DNA binding"/>
    <property type="evidence" value="ECO:0007669"/>
    <property type="project" value="InterPro"/>
</dbReference>
<dbReference type="InParanoid" id="U2EFC6"/>
<dbReference type="Proteomes" id="UP000005707">
    <property type="component" value="Unassembled WGS sequence"/>
</dbReference>
<dbReference type="Gene3D" id="6.10.10.80">
    <property type="entry name" value="Small, acid-soluble spore protein, alpha/beta type-like"/>
    <property type="match status" value="1"/>
</dbReference>
<dbReference type="Pfam" id="PF00269">
    <property type="entry name" value="SASP"/>
    <property type="match status" value="1"/>
</dbReference>
<dbReference type="PROSITE" id="PS00304">
    <property type="entry name" value="SASP_1"/>
    <property type="match status" value="1"/>
</dbReference>
<evidence type="ECO:0000256" key="2">
    <source>
        <dbReference type="ARBA" id="ARBA00023125"/>
    </source>
</evidence>
<keyword evidence="4" id="KW-1185">Reference proteome</keyword>
<dbReference type="AlphaFoldDB" id="U2EFC6"/>
<evidence type="ECO:0000313" key="3">
    <source>
        <dbReference type="EMBL" id="ERJ13638.1"/>
    </source>
</evidence>
<evidence type="ECO:0000256" key="1">
    <source>
        <dbReference type="ARBA" id="ARBA00005442"/>
    </source>
</evidence>
<dbReference type="FunCoup" id="U2EFC6">
    <property type="interactions" value="43"/>
</dbReference>
<organism evidence="3 4">
    <name type="scientific">Haloplasma contractile SSD-17B</name>
    <dbReference type="NCBI Taxonomy" id="1033810"/>
    <lineage>
        <taxon>Bacteria</taxon>
        <taxon>Bacillati</taxon>
        <taxon>Mycoplasmatota</taxon>
        <taxon>Mollicutes</taxon>
        <taxon>Haloplasmatales</taxon>
        <taxon>Haloplasmataceae</taxon>
        <taxon>Haloplasma</taxon>
    </lineage>
</organism>
<reference evidence="3 4" key="1">
    <citation type="journal article" date="2011" name="J. Bacteriol.">
        <title>Genome sequence of Haloplasma contractile, an unusual contractile bacterium from a deep-sea anoxic brine lake.</title>
        <authorList>
            <person name="Antunes A."/>
            <person name="Alam I."/>
            <person name="El Dorry H."/>
            <person name="Siam R."/>
            <person name="Robertson A."/>
            <person name="Bajic V.B."/>
            <person name="Stingl U."/>
        </authorList>
    </citation>
    <scope>NUCLEOTIDE SEQUENCE [LARGE SCALE GENOMIC DNA]</scope>
    <source>
        <strain evidence="3 4">SSD-17B</strain>
    </source>
</reference>
<dbReference type="OrthoDB" id="2627848at2"/>
<evidence type="ECO:0000313" key="4">
    <source>
        <dbReference type="Proteomes" id="UP000005707"/>
    </source>
</evidence>
<dbReference type="InterPro" id="IPR038300">
    <property type="entry name" value="SASP_sf_alpha/beta"/>
</dbReference>
<keyword evidence="2" id="KW-0238">DNA-binding</keyword>
<dbReference type="PANTHER" id="PTHR36107:SF1">
    <property type="entry name" value="SMALL, ACID-SOLUBLE SPORE PROTEIN A"/>
    <property type="match status" value="1"/>
</dbReference>
<dbReference type="eggNOG" id="ENOG5032YCI">
    <property type="taxonomic scope" value="Bacteria"/>
</dbReference>
<gene>
    <name evidence="3" type="primary">sspA</name>
    <name evidence="3" type="ORF">HLPCO_000304</name>
</gene>
<comment type="similarity">
    <text evidence="1">Belongs to the alpha/beta-type SASP family.</text>
</comment>
<protein>
    <submittedName>
        <fullName evidence="3">Small acid-soluble spore protein A</fullName>
    </submittedName>
</protein>
<dbReference type="STRING" id="1033810.HLPCO_000304"/>
<accession>U2EFC6</accession>
<dbReference type="InterPro" id="IPR018126">
    <property type="entry name" value="SASP_alpha/beta-type_CS"/>
</dbReference>
<comment type="caution">
    <text evidence="3">The sequence shown here is derived from an EMBL/GenBank/DDBJ whole genome shotgun (WGS) entry which is preliminary data.</text>
</comment>
<name>U2EFC6_9MOLU</name>
<proteinExistence type="inferred from homology"/>
<dbReference type="PROSITE" id="PS00684">
    <property type="entry name" value="SASP_2"/>
    <property type="match status" value="1"/>
</dbReference>
<sequence>MANRNTNKLVVPGAKQAIDQMKYEIANEFGVSLGADTTARQNGSVGGEITKRLVAMAQQQMGQGQNQGQ</sequence>
<dbReference type="EMBL" id="AFNU02000001">
    <property type="protein sequence ID" value="ERJ13638.1"/>
    <property type="molecule type" value="Genomic_DNA"/>
</dbReference>
<dbReference type="PANTHER" id="PTHR36107">
    <property type="entry name" value="SMALL, ACID-SOLUBLE SPORE PROTEIN A"/>
    <property type="match status" value="1"/>
</dbReference>
<dbReference type="GO" id="GO:0006265">
    <property type="term" value="P:DNA topological change"/>
    <property type="evidence" value="ECO:0007669"/>
    <property type="project" value="InterPro"/>
</dbReference>